<keyword evidence="1" id="KW-0479">Metal-binding</keyword>
<dbReference type="InterPro" id="IPR011992">
    <property type="entry name" value="EF-hand-dom_pair"/>
</dbReference>
<dbReference type="SUPFAM" id="SSF47473">
    <property type="entry name" value="EF-hand"/>
    <property type="match status" value="2"/>
</dbReference>
<dbReference type="InterPro" id="IPR041534">
    <property type="entry name" value="EF-hand_13"/>
</dbReference>
<dbReference type="Proteomes" id="UP001244341">
    <property type="component" value="Chromosome 7b"/>
</dbReference>
<dbReference type="EMBL" id="CP126214">
    <property type="protein sequence ID" value="WIA16276.1"/>
    <property type="molecule type" value="Genomic_DNA"/>
</dbReference>
<evidence type="ECO:0000256" key="2">
    <source>
        <dbReference type="ARBA" id="ARBA00022837"/>
    </source>
</evidence>
<dbReference type="Gene3D" id="1.10.238.10">
    <property type="entry name" value="EF-hand"/>
    <property type="match status" value="1"/>
</dbReference>
<dbReference type="PANTHER" id="PTHR14095:SF0">
    <property type="entry name" value="MIP22305P"/>
    <property type="match status" value="1"/>
</dbReference>
<dbReference type="PROSITE" id="PS50222">
    <property type="entry name" value="EF_HAND_2"/>
    <property type="match status" value="1"/>
</dbReference>
<dbReference type="Pfam" id="PF17958">
    <property type="entry name" value="EF-hand_13"/>
    <property type="match status" value="1"/>
</dbReference>
<accession>A0ABY8U8B5</accession>
<dbReference type="PANTHER" id="PTHR14095">
    <property type="entry name" value="PHOSPHATASE 2A REGULATORY SUBUNIT-RELATED"/>
    <property type="match status" value="1"/>
</dbReference>
<feature type="region of interest" description="Disordered" evidence="3">
    <location>
        <begin position="1"/>
        <end position="27"/>
    </location>
</feature>
<evidence type="ECO:0000259" key="4">
    <source>
        <dbReference type="PROSITE" id="PS50222"/>
    </source>
</evidence>
<name>A0ABY8U8B5_TETOB</name>
<feature type="region of interest" description="Disordered" evidence="3">
    <location>
        <begin position="63"/>
        <end position="118"/>
    </location>
</feature>
<feature type="compositionally biased region" description="Low complexity" evidence="3">
    <location>
        <begin position="70"/>
        <end position="83"/>
    </location>
</feature>
<dbReference type="Gene3D" id="1.10.238.220">
    <property type="match status" value="1"/>
</dbReference>
<sequence>MDAGPAALELSQSQGQGSAAGKSQDSHPMYPCAKLKLDQLFLQWLSLPDSQQLVSNLVEDAKQGKSLKGPSSSSFTTPLSPTTAHAIFSSTPPLSPQKCRSPCSPMSPTRRQSTSSALRRPPLARIPQFYFPSGTVPVSEDVRGLFHARVNALFDPHPAGLNLEQFSSVVQEVCQLPTILAHPWFERLVSGSSERLVSKAAFVEWWSSRQLVAAPATRRLWEVLRPDGKQHLTYADFRPLLQAVLQYHPGLEFLADTPEFQARYAETVIYRIFYTINRSGSGRMSYRELRRSDLLDALFALEREEDINRVPRYFSYEHFYVVYCKVPRYFSYEHFYVVYCKFWELDGDHDFSLERADLARYANCALTYQIVERIFEEAPRKFSSGVPGRMGYEDFVWFILSEEDKTTETAMEYWFRCADLDCDGVITPSEMWHFYEEQMKRLEGLSQEPVLFEDVLCQLHDMLQPAREGCYTLADVRRTRPQSSLLFNTLFNLHKFMAYENRDPFALRAEQLGEEGQVLSDWDRFARSEYLRLAVEEEPEDMQVDAADDMWGAAGSRGAAGGSKMLLEEGEPDEDDLVAGLGSAAGAAADFMAAGSDANSGATAMDAAS</sequence>
<dbReference type="InterPro" id="IPR002048">
    <property type="entry name" value="EF_hand_dom"/>
</dbReference>
<dbReference type="CDD" id="cd21504">
    <property type="entry name" value="PPP2R3A_B-like"/>
    <property type="match status" value="1"/>
</dbReference>
<feature type="domain" description="EF-hand" evidence="4">
    <location>
        <begin position="406"/>
        <end position="441"/>
    </location>
</feature>
<feature type="compositionally biased region" description="Polar residues" evidence="3">
    <location>
        <begin position="104"/>
        <end position="117"/>
    </location>
</feature>
<evidence type="ECO:0000313" key="6">
    <source>
        <dbReference type="Proteomes" id="UP001244341"/>
    </source>
</evidence>
<protein>
    <recommendedName>
        <fullName evidence="4">EF-hand domain-containing protein</fullName>
    </recommendedName>
</protein>
<dbReference type="InterPro" id="IPR018247">
    <property type="entry name" value="EF_Hand_1_Ca_BS"/>
</dbReference>
<dbReference type="PROSITE" id="PS00018">
    <property type="entry name" value="EF_HAND_1"/>
    <property type="match status" value="1"/>
</dbReference>
<dbReference type="Gene3D" id="1.10.238.230">
    <property type="match status" value="1"/>
</dbReference>
<dbReference type="Pfam" id="PF13499">
    <property type="entry name" value="EF-hand_7"/>
    <property type="match status" value="1"/>
</dbReference>
<keyword evidence="2" id="KW-0106">Calcium</keyword>
<proteinExistence type="predicted"/>
<gene>
    <name evidence="5" type="ORF">OEZ85_012980</name>
</gene>
<evidence type="ECO:0000256" key="3">
    <source>
        <dbReference type="SAM" id="MobiDB-lite"/>
    </source>
</evidence>
<reference evidence="5 6" key="1">
    <citation type="submission" date="2023-05" db="EMBL/GenBank/DDBJ databases">
        <title>A 100% complete, gapless, phased diploid assembly of the Scenedesmus obliquus UTEX 3031 genome.</title>
        <authorList>
            <person name="Biondi T.C."/>
            <person name="Hanschen E.R."/>
            <person name="Kwon T."/>
            <person name="Eng W."/>
            <person name="Kruse C.P.S."/>
            <person name="Koehler S.I."/>
            <person name="Kunde Y."/>
            <person name="Gleasner C.D."/>
            <person name="You Mak K.T."/>
            <person name="Polle J."/>
            <person name="Hovde B.T."/>
            <person name="Starkenburg S.R."/>
        </authorList>
    </citation>
    <scope>NUCLEOTIDE SEQUENCE [LARGE SCALE GENOMIC DNA]</scope>
    <source>
        <strain evidence="5 6">DOE0152z</strain>
    </source>
</reference>
<keyword evidence="6" id="KW-1185">Reference proteome</keyword>
<feature type="compositionally biased region" description="Polar residues" evidence="3">
    <location>
        <begin position="10"/>
        <end position="23"/>
    </location>
</feature>
<evidence type="ECO:0000313" key="5">
    <source>
        <dbReference type="EMBL" id="WIA16276.1"/>
    </source>
</evidence>
<organism evidence="5 6">
    <name type="scientific">Tetradesmus obliquus</name>
    <name type="common">Green alga</name>
    <name type="synonym">Acutodesmus obliquus</name>
    <dbReference type="NCBI Taxonomy" id="3088"/>
    <lineage>
        <taxon>Eukaryota</taxon>
        <taxon>Viridiplantae</taxon>
        <taxon>Chlorophyta</taxon>
        <taxon>core chlorophytes</taxon>
        <taxon>Chlorophyceae</taxon>
        <taxon>CS clade</taxon>
        <taxon>Sphaeropleales</taxon>
        <taxon>Scenedesmaceae</taxon>
        <taxon>Tetradesmus</taxon>
    </lineage>
</organism>
<evidence type="ECO:0000256" key="1">
    <source>
        <dbReference type="ARBA" id="ARBA00022723"/>
    </source>
</evidence>